<dbReference type="Pfam" id="PF07695">
    <property type="entry name" value="7TMR-DISM_7TM"/>
    <property type="match status" value="1"/>
</dbReference>
<feature type="chain" id="PRO_5045380180" evidence="5">
    <location>
        <begin position="20"/>
        <end position="604"/>
    </location>
</feature>
<reference evidence="8" key="1">
    <citation type="journal article" date="2019" name="Int. J. Syst. Evol. Microbiol.">
        <title>The Global Catalogue of Microorganisms (GCM) 10K type strain sequencing project: providing services to taxonomists for standard genome sequencing and annotation.</title>
        <authorList>
            <consortium name="The Broad Institute Genomics Platform"/>
            <consortium name="The Broad Institute Genome Sequencing Center for Infectious Disease"/>
            <person name="Wu L."/>
            <person name="Ma J."/>
        </authorList>
    </citation>
    <scope>NUCLEOTIDE SEQUENCE [LARGE SCALE GENOMIC DNA]</scope>
    <source>
        <strain evidence="8">KCTC 23299</strain>
    </source>
</reference>
<evidence type="ECO:0000256" key="2">
    <source>
        <dbReference type="ARBA" id="ARBA00022777"/>
    </source>
</evidence>
<dbReference type="InterPro" id="IPR050482">
    <property type="entry name" value="Sensor_HK_TwoCompSys"/>
</dbReference>
<accession>A0ABW6A9J1</accession>
<dbReference type="InterPro" id="IPR003594">
    <property type="entry name" value="HATPase_dom"/>
</dbReference>
<dbReference type="Pfam" id="PF07730">
    <property type="entry name" value="HisKA_3"/>
    <property type="match status" value="1"/>
</dbReference>
<evidence type="ECO:0000313" key="8">
    <source>
        <dbReference type="Proteomes" id="UP001597511"/>
    </source>
</evidence>
<feature type="domain" description="Histidine kinase" evidence="6">
    <location>
        <begin position="414"/>
        <end position="604"/>
    </location>
</feature>
<dbReference type="InterPro" id="IPR036890">
    <property type="entry name" value="HATPase_C_sf"/>
</dbReference>
<dbReference type="Proteomes" id="UP001597511">
    <property type="component" value="Unassembled WGS sequence"/>
</dbReference>
<dbReference type="Gene3D" id="2.60.40.2380">
    <property type="match status" value="1"/>
</dbReference>
<feature type="signal peptide" evidence="5">
    <location>
        <begin position="1"/>
        <end position="19"/>
    </location>
</feature>
<keyword evidence="1" id="KW-0808">Transferase</keyword>
<dbReference type="PROSITE" id="PS50109">
    <property type="entry name" value="HIS_KIN"/>
    <property type="match status" value="1"/>
</dbReference>
<feature type="transmembrane region" description="Helical" evidence="4">
    <location>
        <begin position="272"/>
        <end position="289"/>
    </location>
</feature>
<keyword evidence="2" id="KW-0418">Kinase</keyword>
<feature type="transmembrane region" description="Helical" evidence="4">
    <location>
        <begin position="179"/>
        <end position="201"/>
    </location>
</feature>
<feature type="transmembrane region" description="Helical" evidence="4">
    <location>
        <begin position="238"/>
        <end position="260"/>
    </location>
</feature>
<feature type="transmembrane region" description="Helical" evidence="4">
    <location>
        <begin position="325"/>
        <end position="342"/>
    </location>
</feature>
<dbReference type="EMBL" id="JBHUOZ010000003">
    <property type="protein sequence ID" value="MFD2920853.1"/>
    <property type="molecule type" value="Genomic_DNA"/>
</dbReference>
<comment type="caution">
    <text evidence="7">The sequence shown here is derived from an EMBL/GenBank/DDBJ whole genome shotgun (WGS) entry which is preliminary data.</text>
</comment>
<dbReference type="InterPro" id="IPR011622">
    <property type="entry name" value="7TMR_DISM_rcpt_extracell_dom2"/>
</dbReference>
<evidence type="ECO:0000313" key="7">
    <source>
        <dbReference type="EMBL" id="MFD2920853.1"/>
    </source>
</evidence>
<dbReference type="CDD" id="cd16917">
    <property type="entry name" value="HATPase_UhpB-NarQ-NarX-like"/>
    <property type="match status" value="1"/>
</dbReference>
<dbReference type="SMART" id="SM00387">
    <property type="entry name" value="HATPase_c"/>
    <property type="match status" value="1"/>
</dbReference>
<evidence type="ECO:0000259" key="6">
    <source>
        <dbReference type="PROSITE" id="PS50109"/>
    </source>
</evidence>
<dbReference type="RefSeq" id="WP_386100015.1">
    <property type="nucleotide sequence ID" value="NZ_JBHUOZ010000003.1"/>
</dbReference>
<keyword evidence="3" id="KW-0902">Two-component regulatory system</keyword>
<keyword evidence="4" id="KW-0812">Transmembrane</keyword>
<keyword evidence="8" id="KW-1185">Reference proteome</keyword>
<protein>
    <submittedName>
        <fullName evidence="7">7TM diverse intracellular signaling domain-containing protein</fullName>
    </submittedName>
</protein>
<keyword evidence="4" id="KW-1133">Transmembrane helix</keyword>
<keyword evidence="4" id="KW-0472">Membrane</keyword>
<feature type="transmembrane region" description="Helical" evidence="4">
    <location>
        <begin position="354"/>
        <end position="376"/>
    </location>
</feature>
<name>A0ABW6A9J1_9BACT</name>
<dbReference type="InterPro" id="IPR011712">
    <property type="entry name" value="Sig_transdc_His_kin_sub3_dim/P"/>
</dbReference>
<evidence type="ECO:0000256" key="4">
    <source>
        <dbReference type="SAM" id="Phobius"/>
    </source>
</evidence>
<proteinExistence type="predicted"/>
<sequence>MRILVLSMLIWLSCLTVTAQEVILNSTSKHHAVNYPPYLKDKNGTFDLIEARAGDVHYKVPANKVPDFLGDFSKAVWFRFEVRNDTGTEDWYLEIKDAYMHQLTLYQVDSSGKVDSLSLTADENYITRPVYSNNPLFPVKIKTGEQKQFYLKATTRTLIRASMSFSTMQHLYESNMFTLYGNGFFSAIAIALLLYNLFVYFWLREKVYLYYIGYIFTAILHTNLVAGHVQAFFPWLDWLNTTLILPVVSLFSILFTNSFLQTKKYVPFIYRMRYVVTGFCLLPLPAYAFGMYGLAILLISISVLVLFVYWLAAGIIAYRRGFQPAVFYITGFGALVAMSVVFELKMQGLLPETYWTESSLFIGAAIEAVVLSFALASKINFYKQEKDAIQEQAYRQAVNFSRDLINMQEAERKRIASELHDSLGQKLIVIKNKVFRFTKAGSAGFQQNPEALTASVADAIQEVRSISYGLRPYQIDLLGLTQSIRSLVSETFDAAAIEYVLDIDNVDMISDAEMQINIYRIVQECVNNIVKHAQATATVIQVKMMKTCLHISITDNGSGFDTDKIHSGFGLKGIKERLHILNGNIHFKQAEPAGTAITIDIPIK</sequence>
<feature type="transmembrane region" description="Helical" evidence="4">
    <location>
        <begin position="295"/>
        <end position="318"/>
    </location>
</feature>
<feature type="transmembrane region" description="Helical" evidence="4">
    <location>
        <begin position="208"/>
        <end position="226"/>
    </location>
</feature>
<dbReference type="InterPro" id="IPR005467">
    <property type="entry name" value="His_kinase_dom"/>
</dbReference>
<dbReference type="InterPro" id="IPR011623">
    <property type="entry name" value="7TMR_DISM_rcpt_extracell_dom1"/>
</dbReference>
<organism evidence="7 8">
    <name type="scientific">Terrimonas rubra</name>
    <dbReference type="NCBI Taxonomy" id="1035890"/>
    <lineage>
        <taxon>Bacteria</taxon>
        <taxon>Pseudomonadati</taxon>
        <taxon>Bacteroidota</taxon>
        <taxon>Chitinophagia</taxon>
        <taxon>Chitinophagales</taxon>
        <taxon>Chitinophagaceae</taxon>
        <taxon>Terrimonas</taxon>
    </lineage>
</organism>
<dbReference type="SUPFAM" id="SSF55874">
    <property type="entry name" value="ATPase domain of HSP90 chaperone/DNA topoisomerase II/histidine kinase"/>
    <property type="match status" value="1"/>
</dbReference>
<evidence type="ECO:0000256" key="3">
    <source>
        <dbReference type="ARBA" id="ARBA00023012"/>
    </source>
</evidence>
<gene>
    <name evidence="7" type="ORF">ACFS6H_14100</name>
</gene>
<dbReference type="PANTHER" id="PTHR24421">
    <property type="entry name" value="NITRATE/NITRITE SENSOR PROTEIN NARX-RELATED"/>
    <property type="match status" value="1"/>
</dbReference>
<evidence type="ECO:0000256" key="5">
    <source>
        <dbReference type="SAM" id="SignalP"/>
    </source>
</evidence>
<evidence type="ECO:0000256" key="1">
    <source>
        <dbReference type="ARBA" id="ARBA00022679"/>
    </source>
</evidence>
<dbReference type="Gene3D" id="1.20.5.1930">
    <property type="match status" value="1"/>
</dbReference>
<dbReference type="PANTHER" id="PTHR24421:SF58">
    <property type="entry name" value="SIGNAL TRANSDUCTION HISTIDINE-PROTEIN KINASE_PHOSPHATASE UHPB"/>
    <property type="match status" value="1"/>
</dbReference>
<dbReference type="Pfam" id="PF02518">
    <property type="entry name" value="HATPase_c"/>
    <property type="match status" value="1"/>
</dbReference>
<dbReference type="Gene3D" id="3.30.565.10">
    <property type="entry name" value="Histidine kinase-like ATPase, C-terminal domain"/>
    <property type="match status" value="1"/>
</dbReference>
<dbReference type="Pfam" id="PF07696">
    <property type="entry name" value="7TMR-DISMED2"/>
    <property type="match status" value="1"/>
</dbReference>
<keyword evidence="5" id="KW-0732">Signal</keyword>